<protein>
    <submittedName>
        <fullName evidence="2">Uncharacterized protein</fullName>
    </submittedName>
</protein>
<proteinExistence type="predicted"/>
<comment type="caution">
    <text evidence="2">The sequence shown here is derived from an EMBL/GenBank/DDBJ whole genome shotgun (WGS) entry which is preliminary data.</text>
</comment>
<dbReference type="SUPFAM" id="SSF53756">
    <property type="entry name" value="UDP-Glycosyltransferase/glycogen phosphorylase"/>
    <property type="match status" value="1"/>
</dbReference>
<dbReference type="Pfam" id="PF20471">
    <property type="entry name" value="DUF6716"/>
    <property type="match status" value="1"/>
</dbReference>
<feature type="region of interest" description="Disordered" evidence="1">
    <location>
        <begin position="416"/>
        <end position="436"/>
    </location>
</feature>
<dbReference type="RefSeq" id="WP_011290463.1">
    <property type="nucleotide sequence ID" value="NZ_AOSG01000001.1"/>
</dbReference>
<sequence length="436" mass="47599">MTNRGPVHVMAIADSDSYLKWAACLVDALPPDWSGELAVARTPIAPSPTQMRGALESTRASAALPPVLSATALRRAVRRTRPDVVVTACTGPVVDVLINDVLAGLTPRPVFVSGLPGVSVPATEKAWLYRAPVDLFIVHSHREAAEFRELGEQLGVTGEVGLATLPFLPHNPAPALPAPAAPREAPRNRVVFATQAKVPVEREEREAILRALADLAARRPDLEVVVKLRARAHEQQTHRERHHYETLWQNLVAAGEVPADAVTFADGSMREQLAHAVGFVTVSSTAALEAIAYDVPLLILSDFGVSAEMINLVFEDSGTLGTLEDLRAAEFRKPDPQWCAANYFHDAADNDWVPRLSALVARARTEGLPVRPPLLTSPKDVARRRRGRLRMEVPPGALRTIGRFRKRLKRVRRLLTPAKKPAAQPVHHDRAEQSST</sequence>
<accession>A0A9P2TD87</accession>
<evidence type="ECO:0000313" key="2">
    <source>
        <dbReference type="EMBL" id="EOR72875.1"/>
    </source>
</evidence>
<name>A0A9P2TD87_THEFU</name>
<dbReference type="AlphaFoldDB" id="A0A9P2TD87"/>
<keyword evidence="3" id="KW-1185">Reference proteome</keyword>
<evidence type="ECO:0000256" key="1">
    <source>
        <dbReference type="SAM" id="MobiDB-lite"/>
    </source>
</evidence>
<gene>
    <name evidence="2" type="ORF">TM51_00395</name>
</gene>
<reference evidence="2 3" key="1">
    <citation type="journal article" date="2013" name="Genome Announc.">
        <title>Draft Genome Sequence of the Lignocellulose Decomposer Thermobifida fusca Strain TM51.</title>
        <authorList>
            <person name="Toth A."/>
            <person name="Barna T."/>
            <person name="Nagy I."/>
            <person name="Horvath B."/>
            <person name="Nagy I."/>
            <person name="Tancsics A."/>
            <person name="Kriszt B."/>
            <person name="Baka E."/>
            <person name="Fekete C."/>
            <person name="Kukolya J."/>
        </authorList>
    </citation>
    <scope>NUCLEOTIDE SEQUENCE [LARGE SCALE GENOMIC DNA]</scope>
    <source>
        <strain evidence="2 3">TM51</strain>
    </source>
</reference>
<evidence type="ECO:0000313" key="3">
    <source>
        <dbReference type="Proteomes" id="UP000014184"/>
    </source>
</evidence>
<dbReference type="InterPro" id="IPR046561">
    <property type="entry name" value="DUF6716"/>
</dbReference>
<feature type="compositionally biased region" description="Basic and acidic residues" evidence="1">
    <location>
        <begin position="426"/>
        <end position="436"/>
    </location>
</feature>
<organism evidence="2 3">
    <name type="scientific">Thermobifida fusca TM51</name>
    <dbReference type="NCBI Taxonomy" id="1169414"/>
    <lineage>
        <taxon>Bacteria</taxon>
        <taxon>Bacillati</taxon>
        <taxon>Actinomycetota</taxon>
        <taxon>Actinomycetes</taxon>
        <taxon>Streptosporangiales</taxon>
        <taxon>Nocardiopsidaceae</taxon>
        <taxon>Thermobifida</taxon>
    </lineage>
</organism>
<dbReference type="EMBL" id="AOSG01000001">
    <property type="protein sequence ID" value="EOR72875.1"/>
    <property type="molecule type" value="Genomic_DNA"/>
</dbReference>
<dbReference type="Proteomes" id="UP000014184">
    <property type="component" value="Unassembled WGS sequence"/>
</dbReference>